<dbReference type="GO" id="GO:0006355">
    <property type="term" value="P:regulation of DNA-templated transcription"/>
    <property type="evidence" value="ECO:0007669"/>
    <property type="project" value="InterPro"/>
</dbReference>
<evidence type="ECO:0000256" key="3">
    <source>
        <dbReference type="ARBA" id="ARBA00023163"/>
    </source>
</evidence>
<keyword evidence="1" id="KW-0805">Transcription regulation</keyword>
<dbReference type="InterPro" id="IPR036388">
    <property type="entry name" value="WH-like_DNA-bd_sf"/>
</dbReference>
<dbReference type="Gene3D" id="3.30.450.20">
    <property type="entry name" value="PAS domain"/>
    <property type="match status" value="1"/>
</dbReference>
<dbReference type="SUPFAM" id="SSF55785">
    <property type="entry name" value="PYP-like sensor domain (PAS domain)"/>
    <property type="match status" value="1"/>
</dbReference>
<keyword evidence="3" id="KW-0804">Transcription</keyword>
<feature type="domain" description="HTH luxR-type" evidence="4">
    <location>
        <begin position="125"/>
        <end position="190"/>
    </location>
</feature>
<evidence type="ECO:0000256" key="1">
    <source>
        <dbReference type="ARBA" id="ARBA00023015"/>
    </source>
</evidence>
<reference evidence="5 6" key="1">
    <citation type="submission" date="2015-11" db="EMBL/GenBank/DDBJ databases">
        <title>Genomic analysis of 38 Legionella species identifies large and diverse effector repertoires.</title>
        <authorList>
            <person name="Burstein D."/>
            <person name="Amaro F."/>
            <person name="Zusman T."/>
            <person name="Lifshitz Z."/>
            <person name="Cohen O."/>
            <person name="Gilbert J.A."/>
            <person name="Pupko T."/>
            <person name="Shuman H.A."/>
            <person name="Segal G."/>
        </authorList>
    </citation>
    <scope>NUCLEOTIDE SEQUENCE [LARGE SCALE GENOMIC DNA]</scope>
    <source>
        <strain evidence="5 6">BL-540</strain>
    </source>
</reference>
<dbReference type="InterPro" id="IPR035965">
    <property type="entry name" value="PAS-like_dom_sf"/>
</dbReference>
<dbReference type="Pfam" id="PF00196">
    <property type="entry name" value="GerE"/>
    <property type="match status" value="1"/>
</dbReference>
<name>A0A0W0VEN4_9GAMM</name>
<keyword evidence="6" id="KW-1185">Reference proteome</keyword>
<organism evidence="5 6">
    <name type="scientific">Legionella jordanis</name>
    <dbReference type="NCBI Taxonomy" id="456"/>
    <lineage>
        <taxon>Bacteria</taxon>
        <taxon>Pseudomonadati</taxon>
        <taxon>Pseudomonadota</taxon>
        <taxon>Gammaproteobacteria</taxon>
        <taxon>Legionellales</taxon>
        <taxon>Legionellaceae</taxon>
        <taxon>Legionella</taxon>
    </lineage>
</organism>
<comment type="caution">
    <text evidence="5">The sequence shown here is derived from an EMBL/GenBank/DDBJ whole genome shotgun (WGS) entry which is preliminary data.</text>
</comment>
<dbReference type="InterPro" id="IPR016032">
    <property type="entry name" value="Sig_transdc_resp-reg_C-effctor"/>
</dbReference>
<dbReference type="PANTHER" id="PTHR44688">
    <property type="entry name" value="DNA-BINDING TRANSCRIPTIONAL ACTIVATOR DEVR_DOSR"/>
    <property type="match status" value="1"/>
</dbReference>
<dbReference type="SMART" id="SM00421">
    <property type="entry name" value="HTH_LUXR"/>
    <property type="match status" value="1"/>
</dbReference>
<accession>A0A0W0VEN4</accession>
<dbReference type="PRINTS" id="PR00038">
    <property type="entry name" value="HTHLUXR"/>
</dbReference>
<evidence type="ECO:0000313" key="5">
    <source>
        <dbReference type="EMBL" id="KTD18593.1"/>
    </source>
</evidence>
<dbReference type="PANTHER" id="PTHR44688:SF16">
    <property type="entry name" value="DNA-BINDING TRANSCRIPTIONAL ACTIVATOR DEVR_DOSR"/>
    <property type="match status" value="1"/>
</dbReference>
<protein>
    <submittedName>
        <fullName evidence="5">LuxR family transcriptional regulator</fullName>
    </submittedName>
</protein>
<dbReference type="Proteomes" id="UP000055035">
    <property type="component" value="Unassembled WGS sequence"/>
</dbReference>
<gene>
    <name evidence="5" type="ORF">Ljor_0346</name>
</gene>
<sequence length="191" mass="21922">MTQQILYLESLPVHAYQDLNFAIFVKNLNGSYLWGNGFFISKSAGFQSLSEIYYKQDHHFVWHHYADQLRKNDQMLFENGESLSAYEQILRHDGRIVNIISKKSPLFDKGLNIIGLVGFSIELPQSNIIKVVTPREYEILSVLSDGYTDKQIAKKLSISPRTVEAHINNSKQKLGVKTRAELIAQFSRVYP</sequence>
<dbReference type="PROSITE" id="PS50043">
    <property type="entry name" value="HTH_LUXR_2"/>
    <property type="match status" value="1"/>
</dbReference>
<dbReference type="SUPFAM" id="SSF46894">
    <property type="entry name" value="C-terminal effector domain of the bipartite response regulators"/>
    <property type="match status" value="1"/>
</dbReference>
<evidence type="ECO:0000259" key="4">
    <source>
        <dbReference type="PROSITE" id="PS50043"/>
    </source>
</evidence>
<dbReference type="GO" id="GO:0003677">
    <property type="term" value="F:DNA binding"/>
    <property type="evidence" value="ECO:0007669"/>
    <property type="project" value="UniProtKB-KW"/>
</dbReference>
<dbReference type="PATRIC" id="fig|456.5.peg.367"/>
<dbReference type="Gene3D" id="1.10.10.10">
    <property type="entry name" value="Winged helix-like DNA-binding domain superfamily/Winged helix DNA-binding domain"/>
    <property type="match status" value="1"/>
</dbReference>
<dbReference type="InterPro" id="IPR000792">
    <property type="entry name" value="Tscrpt_reg_LuxR_C"/>
</dbReference>
<keyword evidence="2" id="KW-0238">DNA-binding</keyword>
<evidence type="ECO:0000256" key="2">
    <source>
        <dbReference type="ARBA" id="ARBA00023125"/>
    </source>
</evidence>
<evidence type="ECO:0000313" key="6">
    <source>
        <dbReference type="Proteomes" id="UP000055035"/>
    </source>
</evidence>
<dbReference type="OrthoDB" id="5654355at2"/>
<dbReference type="AlphaFoldDB" id="A0A0W0VEN4"/>
<dbReference type="EMBL" id="LNYJ01000006">
    <property type="protein sequence ID" value="KTD18593.1"/>
    <property type="molecule type" value="Genomic_DNA"/>
</dbReference>
<dbReference type="CDD" id="cd06170">
    <property type="entry name" value="LuxR_C_like"/>
    <property type="match status" value="1"/>
</dbReference>
<proteinExistence type="predicted"/>
<dbReference type="RefSeq" id="WP_058469927.1">
    <property type="nucleotide sequence ID" value="NZ_CAAAIC010000018.1"/>
</dbReference>
<dbReference type="STRING" id="456.Ljor_0346"/>